<organism evidence="1 2">
    <name type="scientific">Virgibacillus necropolis</name>
    <dbReference type="NCBI Taxonomy" id="163877"/>
    <lineage>
        <taxon>Bacteria</taxon>
        <taxon>Bacillati</taxon>
        <taxon>Bacillota</taxon>
        <taxon>Bacilli</taxon>
        <taxon>Bacillales</taxon>
        <taxon>Bacillaceae</taxon>
        <taxon>Virgibacillus</taxon>
    </lineage>
</organism>
<accession>A0A221ME59</accession>
<evidence type="ECO:0000313" key="1">
    <source>
        <dbReference type="EMBL" id="ASN05935.1"/>
    </source>
</evidence>
<gene>
    <name evidence="1" type="ORF">CFK40_13380</name>
</gene>
<dbReference type="Proteomes" id="UP000204391">
    <property type="component" value="Chromosome"/>
</dbReference>
<dbReference type="EMBL" id="CP022437">
    <property type="protein sequence ID" value="ASN05935.1"/>
    <property type="molecule type" value="Genomic_DNA"/>
</dbReference>
<dbReference type="RefSeq" id="WP_089532782.1">
    <property type="nucleotide sequence ID" value="NZ_CP022437.1"/>
</dbReference>
<proteinExistence type="predicted"/>
<dbReference type="Pfam" id="PF14183">
    <property type="entry name" value="YwpF"/>
    <property type="match status" value="1"/>
</dbReference>
<dbReference type="InterPro" id="IPR025573">
    <property type="entry name" value="YwpF"/>
</dbReference>
<reference evidence="1 2" key="1">
    <citation type="journal article" date="2003" name="Int. J. Syst. Evol. Microbiol.">
        <title>Virgibacillus carmonensis sp. nov., Virgibacillus necropolis sp. nov. and Virgibacillus picturae sp. nov., three novel species isolated from deteriorated mural paintings, transfer of the species of the genus salibacillus to Virgibacillus, as Virgibacillus marismortui comb. nov. and Virgibacillus salexigens comb. nov., and emended description of the genus Virgibacillus.</title>
        <authorList>
            <person name="Heyrman J."/>
            <person name="Logan N.A."/>
            <person name="Busse H.J."/>
            <person name="Balcaen A."/>
            <person name="Lebbe L."/>
            <person name="Rodriguez-Diaz M."/>
            <person name="Swings J."/>
            <person name="De Vos P."/>
        </authorList>
    </citation>
    <scope>NUCLEOTIDE SEQUENCE [LARGE SCALE GENOMIC DNA]</scope>
    <source>
        <strain evidence="1 2">LMG 19488</strain>
    </source>
</reference>
<dbReference type="AlphaFoldDB" id="A0A221ME59"/>
<evidence type="ECO:0008006" key="3">
    <source>
        <dbReference type="Google" id="ProtNLM"/>
    </source>
</evidence>
<keyword evidence="2" id="KW-1185">Reference proteome</keyword>
<evidence type="ECO:0000313" key="2">
    <source>
        <dbReference type="Proteomes" id="UP000204391"/>
    </source>
</evidence>
<dbReference type="KEGG" id="vne:CFK40_13380"/>
<sequence length="139" mass="16140">MKTFKLSSLEIVENDDHDIILHEIPLLDGLVINREDEQDRWVIEAFMEKDNFEVFHNLKEEGDTVVLQVKITKETNTPASFITSILSINEIGDRINVIFMGTIVDQRKGIVKEMLKKLIEEGYQGESLYRKFKELIEQG</sequence>
<name>A0A221ME59_9BACI</name>
<dbReference type="OrthoDB" id="2427395at2"/>
<protein>
    <recommendedName>
        <fullName evidence="3">YwpF-like protein</fullName>
    </recommendedName>
</protein>